<evidence type="ECO:0000259" key="2">
    <source>
        <dbReference type="PROSITE" id="PS51290"/>
    </source>
</evidence>
<dbReference type="SMART" id="SM00454">
    <property type="entry name" value="SAM"/>
    <property type="match status" value="1"/>
</dbReference>
<dbReference type="EMBL" id="JAHRIO010052205">
    <property type="protein sequence ID" value="MEQ2175870.1"/>
    <property type="molecule type" value="Genomic_DNA"/>
</dbReference>
<evidence type="ECO:0000313" key="4">
    <source>
        <dbReference type="Proteomes" id="UP001476798"/>
    </source>
</evidence>
<organism evidence="3 4">
    <name type="scientific">Goodea atripinnis</name>
    <dbReference type="NCBI Taxonomy" id="208336"/>
    <lineage>
        <taxon>Eukaryota</taxon>
        <taxon>Metazoa</taxon>
        <taxon>Chordata</taxon>
        <taxon>Craniata</taxon>
        <taxon>Vertebrata</taxon>
        <taxon>Euteleostomi</taxon>
        <taxon>Actinopterygii</taxon>
        <taxon>Neopterygii</taxon>
        <taxon>Teleostei</taxon>
        <taxon>Neoteleostei</taxon>
        <taxon>Acanthomorphata</taxon>
        <taxon>Ovalentaria</taxon>
        <taxon>Atherinomorphae</taxon>
        <taxon>Cyprinodontiformes</taxon>
        <taxon>Goodeidae</taxon>
        <taxon>Goodea</taxon>
    </lineage>
</organism>
<feature type="domain" description="SAM" evidence="1">
    <location>
        <begin position="82"/>
        <end position="166"/>
    </location>
</feature>
<dbReference type="InterPro" id="IPR001660">
    <property type="entry name" value="SAM"/>
</dbReference>
<protein>
    <recommendedName>
        <fullName evidence="5">Connector enhancer of kinase suppressor of ras 2</fullName>
    </recommendedName>
</protein>
<dbReference type="Pfam" id="PF00536">
    <property type="entry name" value="SAM_1"/>
    <property type="match status" value="1"/>
</dbReference>
<dbReference type="SUPFAM" id="SSF47769">
    <property type="entry name" value="SAM/Pointed domain"/>
    <property type="match status" value="1"/>
</dbReference>
<feature type="domain" description="CRIC" evidence="2">
    <location>
        <begin position="174"/>
        <end position="234"/>
    </location>
</feature>
<evidence type="ECO:0000259" key="1">
    <source>
        <dbReference type="PROSITE" id="PS50105"/>
    </source>
</evidence>
<accession>A0ABV0NWX0</accession>
<reference evidence="3 4" key="1">
    <citation type="submission" date="2021-06" db="EMBL/GenBank/DDBJ databases">
        <authorList>
            <person name="Palmer J.M."/>
        </authorList>
    </citation>
    <scope>NUCLEOTIDE SEQUENCE [LARGE SCALE GENOMIC DNA]</scope>
    <source>
        <strain evidence="3 4">GA_2019</strain>
        <tissue evidence="3">Muscle</tissue>
    </source>
</reference>
<evidence type="ECO:0000313" key="3">
    <source>
        <dbReference type="EMBL" id="MEQ2175870.1"/>
    </source>
</evidence>
<dbReference type="PANTHER" id="PTHR12844">
    <property type="entry name" value="CONNECTOR ENCHANCER OF KINASE SUPPRESSOR OF RAS"/>
    <property type="match status" value="1"/>
</dbReference>
<keyword evidence="4" id="KW-1185">Reference proteome</keyword>
<comment type="caution">
    <text evidence="3">The sequence shown here is derived from an EMBL/GenBank/DDBJ whole genome shotgun (WGS) entry which is preliminary data.</text>
</comment>
<dbReference type="PANTHER" id="PTHR12844:SF17">
    <property type="entry name" value="CONNECTOR ENHANCER OF KINASE SUPPRESSOR OF RAS 3"/>
    <property type="match status" value="1"/>
</dbReference>
<dbReference type="InterPro" id="IPR017874">
    <property type="entry name" value="CRIC_domain"/>
</dbReference>
<proteinExistence type="predicted"/>
<gene>
    <name evidence="3" type="ORF">GOODEAATRI_022126</name>
</gene>
<dbReference type="Gene3D" id="1.10.150.50">
    <property type="entry name" value="Transcription Factor, Ets-1"/>
    <property type="match status" value="1"/>
</dbReference>
<dbReference type="Pfam" id="PF10534">
    <property type="entry name" value="CRIC_ras_sig"/>
    <property type="match status" value="1"/>
</dbReference>
<dbReference type="Proteomes" id="UP001476798">
    <property type="component" value="Unassembled WGS sequence"/>
</dbReference>
<dbReference type="InterPro" id="IPR013761">
    <property type="entry name" value="SAM/pointed_sf"/>
</dbReference>
<name>A0ABV0NWX0_9TELE</name>
<evidence type="ECO:0008006" key="5">
    <source>
        <dbReference type="Google" id="ProtNLM"/>
    </source>
</evidence>
<dbReference type="PROSITE" id="PS50105">
    <property type="entry name" value="SAM_DOMAIN"/>
    <property type="match status" value="1"/>
</dbReference>
<dbReference type="InterPro" id="IPR051566">
    <property type="entry name" value="CNKSR"/>
</dbReference>
<dbReference type="PROSITE" id="PS51290">
    <property type="entry name" value="CRIC"/>
    <property type="match status" value="1"/>
</dbReference>
<sequence>MEAVNGWSPQQVDDWMRAAVIVDHLLSCFYDWSSWFHTSGAGHHLRSFSQRVRIREVVNSFWVRLLGALLILLSRSPHAADEVGSEVRVWLRMAPLNQPTSHLESHDIPGPRLDDSLQQYIPSFQQQQVDGEKLLRMTHQELLSLGVVRVGHQELVLEAVDLLCSLNYGLEADSLKILVGTMRTAHHNLSSAVMQRRKNPEYQNKNSHQPSNEFLSAVVDLIAAAKSLLAWLDR</sequence>